<dbReference type="RefSeq" id="WP_089963211.1">
    <property type="nucleotide sequence ID" value="NZ_FNAV01000020.1"/>
</dbReference>
<keyword evidence="2" id="KW-0378">Hydrolase</keyword>
<dbReference type="Gene3D" id="3.40.50.1820">
    <property type="entry name" value="alpha/beta hydrolase"/>
    <property type="match status" value="1"/>
</dbReference>
<dbReference type="InterPro" id="IPR050955">
    <property type="entry name" value="Plant_Biomass_Hydrol_Est"/>
</dbReference>
<evidence type="ECO:0000256" key="2">
    <source>
        <dbReference type="ARBA" id="ARBA00022801"/>
    </source>
</evidence>
<dbReference type="GO" id="GO:0005576">
    <property type="term" value="C:extracellular region"/>
    <property type="evidence" value="ECO:0007669"/>
    <property type="project" value="InterPro"/>
</dbReference>
<dbReference type="InterPro" id="IPR010126">
    <property type="entry name" value="Esterase_phb"/>
</dbReference>
<dbReference type="OrthoDB" id="9767239at2"/>
<evidence type="ECO:0000313" key="3">
    <source>
        <dbReference type="EMBL" id="SDF40794.1"/>
    </source>
</evidence>
<dbReference type="PANTHER" id="PTHR43037:SF1">
    <property type="entry name" value="BLL1128 PROTEIN"/>
    <property type="match status" value="1"/>
</dbReference>
<sequence length="363" mass="37342">MIKLNAGAWRTATGQTRAARLASANDLVTRTLAQHGLTAGPVAGSPADDGNDTLTSALSGLMARLHLEGRPATPPADLPDGAQYAEDSFTCAAGTRRYRTYVPASAQEGITGLVVMLHGCTQTPEDFAAGTGMNALAEQHRFVVVYPQQSRGDNAQSCWNWFSRGDQARDRGEPSILAGLTREVVARHAIPGDKVFVAGLSAGAAMAVILGGAYPEVFKAVGAHSGLPAGAAKDVPSAFSAMAGREAGSAPRTAPTRTIVFHGDADATVHPSNGAGIVRQALEGGPSQSLQTETAGAAGGRSYQLSKTYGDAGTEAVEHWVVEGLGHAWSGGQSAGSYTDPKGPDASSEMVRFFFNPSTPPTG</sequence>
<gene>
    <name evidence="3" type="ORF">SAMN04488105_1202</name>
</gene>
<protein>
    <submittedName>
        <fullName evidence="3">Esterase, PHB depolymerase family</fullName>
    </submittedName>
</protein>
<evidence type="ECO:0000313" key="4">
    <source>
        <dbReference type="Proteomes" id="UP000198994"/>
    </source>
</evidence>
<dbReference type="EMBL" id="FNAV01000020">
    <property type="protein sequence ID" value="SDF40794.1"/>
    <property type="molecule type" value="Genomic_DNA"/>
</dbReference>
<dbReference type="AlphaFoldDB" id="A0A1G7KUQ2"/>
<dbReference type="PANTHER" id="PTHR43037">
    <property type="entry name" value="UNNAMED PRODUCT-RELATED"/>
    <property type="match status" value="1"/>
</dbReference>
<keyword evidence="1" id="KW-0732">Signal</keyword>
<dbReference type="STRING" id="282683.SAMN04488105_1202"/>
<dbReference type="InterPro" id="IPR029058">
    <property type="entry name" value="AB_hydrolase_fold"/>
</dbReference>
<accession>A0A1G7KUQ2</accession>
<reference evidence="4" key="1">
    <citation type="submission" date="2016-10" db="EMBL/GenBank/DDBJ databases">
        <authorList>
            <person name="Varghese N."/>
            <person name="Submissions S."/>
        </authorList>
    </citation>
    <scope>NUCLEOTIDE SEQUENCE [LARGE SCALE GENOMIC DNA]</scope>
    <source>
        <strain evidence="4">DSM 10146</strain>
    </source>
</reference>
<dbReference type="NCBIfam" id="TIGR01840">
    <property type="entry name" value="esterase_phb"/>
    <property type="match status" value="1"/>
</dbReference>
<organism evidence="3 4">
    <name type="scientific">Salipiger thiooxidans</name>
    <dbReference type="NCBI Taxonomy" id="282683"/>
    <lineage>
        <taxon>Bacteria</taxon>
        <taxon>Pseudomonadati</taxon>
        <taxon>Pseudomonadota</taxon>
        <taxon>Alphaproteobacteria</taxon>
        <taxon>Rhodobacterales</taxon>
        <taxon>Roseobacteraceae</taxon>
        <taxon>Salipiger</taxon>
    </lineage>
</organism>
<keyword evidence="4" id="KW-1185">Reference proteome</keyword>
<dbReference type="GO" id="GO:0016787">
    <property type="term" value="F:hydrolase activity"/>
    <property type="evidence" value="ECO:0007669"/>
    <property type="project" value="UniProtKB-KW"/>
</dbReference>
<evidence type="ECO:0000256" key="1">
    <source>
        <dbReference type="ARBA" id="ARBA00022729"/>
    </source>
</evidence>
<dbReference type="Proteomes" id="UP000198994">
    <property type="component" value="Unassembled WGS sequence"/>
</dbReference>
<name>A0A1G7KUQ2_9RHOB</name>
<dbReference type="Pfam" id="PF10503">
    <property type="entry name" value="Esterase_PHB"/>
    <property type="match status" value="1"/>
</dbReference>
<dbReference type="SUPFAM" id="SSF53474">
    <property type="entry name" value="alpha/beta-Hydrolases"/>
    <property type="match status" value="2"/>
</dbReference>
<proteinExistence type="predicted"/>